<evidence type="ECO:0008006" key="4">
    <source>
        <dbReference type="Google" id="ProtNLM"/>
    </source>
</evidence>
<accession>A0A1B8HPT6</accession>
<name>A0A1B8HPT6_9GAMM</name>
<organism evidence="2 3">
    <name type="scientific">Morganella psychrotolerans</name>
    <dbReference type="NCBI Taxonomy" id="368603"/>
    <lineage>
        <taxon>Bacteria</taxon>
        <taxon>Pseudomonadati</taxon>
        <taxon>Pseudomonadota</taxon>
        <taxon>Gammaproteobacteria</taxon>
        <taxon>Enterobacterales</taxon>
        <taxon>Morganellaceae</taxon>
        <taxon>Morganella</taxon>
    </lineage>
</organism>
<comment type="caution">
    <text evidence="2">The sequence shown here is derived from an EMBL/GenBank/DDBJ whole genome shotgun (WGS) entry which is preliminary data.</text>
</comment>
<feature type="signal peptide" evidence="1">
    <location>
        <begin position="1"/>
        <end position="22"/>
    </location>
</feature>
<keyword evidence="1" id="KW-0732">Signal</keyword>
<proteinExistence type="predicted"/>
<gene>
    <name evidence="2" type="ORF">AYY17_00690</name>
</gene>
<protein>
    <recommendedName>
        <fullName evidence="4">YD repeat-containing protein</fullName>
    </recommendedName>
</protein>
<sequence length="285" mass="31973">MKKIHLCGSLLLLSVSAVPAYAADDCKPVSAQTQLNHYRLMGIPYLRGPVKSVSMTTERNPQSDIRLSSFNRIHLSPCGDIISYDFMRKSQEYGMLTTTTVTAAEDDAAINLEYTYSTGYITQKKPRPMVSRITLTKDAQKIITGYRTENFIKGNSTILSETGELNYRSGDIDNIVINSQLFAQTYSMKYNYNDNGDISRIYTDTSPMLEYTFTYNDKGGLVTGSDKTDIAGITVTNHVECTQWDAWQNCTSGIWTKTNSNNQPGMTDVQGQTVFHTVYDYYGDK</sequence>
<dbReference type="EMBL" id="LZEX01000001">
    <property type="protein sequence ID" value="OBU11307.1"/>
    <property type="molecule type" value="Genomic_DNA"/>
</dbReference>
<evidence type="ECO:0000256" key="1">
    <source>
        <dbReference type="SAM" id="SignalP"/>
    </source>
</evidence>
<evidence type="ECO:0000313" key="3">
    <source>
        <dbReference type="Proteomes" id="UP000092247"/>
    </source>
</evidence>
<feature type="chain" id="PRO_5008610048" description="YD repeat-containing protein" evidence="1">
    <location>
        <begin position="23"/>
        <end position="285"/>
    </location>
</feature>
<dbReference type="AlphaFoldDB" id="A0A1B8HPT6"/>
<dbReference type="Proteomes" id="UP000092247">
    <property type="component" value="Unassembled WGS sequence"/>
</dbReference>
<reference evidence="2 3" key="1">
    <citation type="submission" date="2016-06" db="EMBL/GenBank/DDBJ databases">
        <authorList>
            <person name="Kjaerup R.B."/>
            <person name="Dalgaard T.S."/>
            <person name="Juul-Madsen H.R."/>
        </authorList>
    </citation>
    <scope>NUCLEOTIDE SEQUENCE [LARGE SCALE GENOMIC DNA]</scope>
    <source>
        <strain evidence="2 3">GCSL-Mp3</strain>
    </source>
</reference>
<evidence type="ECO:0000313" key="2">
    <source>
        <dbReference type="EMBL" id="OBU11307.1"/>
    </source>
</evidence>
<dbReference type="RefSeq" id="WP_067420488.1">
    <property type="nucleotide sequence ID" value="NZ_LZEX01000001.1"/>
</dbReference>